<accession>A0A226DE36</accession>
<feature type="region of interest" description="Disordered" evidence="1">
    <location>
        <begin position="1"/>
        <end position="29"/>
    </location>
</feature>
<gene>
    <name evidence="3" type="ORF">Fcan01_21733</name>
</gene>
<keyword evidence="2" id="KW-1133">Transmembrane helix</keyword>
<organism evidence="3 4">
    <name type="scientific">Folsomia candida</name>
    <name type="common">Springtail</name>
    <dbReference type="NCBI Taxonomy" id="158441"/>
    <lineage>
        <taxon>Eukaryota</taxon>
        <taxon>Metazoa</taxon>
        <taxon>Ecdysozoa</taxon>
        <taxon>Arthropoda</taxon>
        <taxon>Hexapoda</taxon>
        <taxon>Collembola</taxon>
        <taxon>Entomobryomorpha</taxon>
        <taxon>Isotomoidea</taxon>
        <taxon>Isotomidae</taxon>
        <taxon>Proisotominae</taxon>
        <taxon>Folsomia</taxon>
    </lineage>
</organism>
<feature type="compositionally biased region" description="Low complexity" evidence="1">
    <location>
        <begin position="11"/>
        <end position="23"/>
    </location>
</feature>
<keyword evidence="2" id="KW-0812">Transmembrane</keyword>
<dbReference type="EMBL" id="LNIX01000022">
    <property type="protein sequence ID" value="OXA43390.1"/>
    <property type="molecule type" value="Genomic_DNA"/>
</dbReference>
<proteinExistence type="predicted"/>
<evidence type="ECO:0000313" key="4">
    <source>
        <dbReference type="Proteomes" id="UP000198287"/>
    </source>
</evidence>
<sequence>MAQQGQPQYNQAPPSQHPSQHQPGYPPPGPGAPVVMVGEGVCPKCGSKFVSLNWGLSSKWSNFCPHDGGKILCSEWVKFLSSEWVKFLSSEWVKFLSSEWVKFLSSEWGMLLTDNNAFICGLLWAFFCFPFGLICLSSMWKKRCVSCGFEVPQCC</sequence>
<keyword evidence="4" id="KW-1185">Reference proteome</keyword>
<name>A0A226DE36_FOLCA</name>
<evidence type="ECO:0000256" key="1">
    <source>
        <dbReference type="SAM" id="MobiDB-lite"/>
    </source>
</evidence>
<reference evidence="3 4" key="1">
    <citation type="submission" date="2015-12" db="EMBL/GenBank/DDBJ databases">
        <title>The genome of Folsomia candida.</title>
        <authorList>
            <person name="Faddeeva A."/>
            <person name="Derks M.F."/>
            <person name="Anvar Y."/>
            <person name="Smit S."/>
            <person name="Van Straalen N."/>
            <person name="Roelofs D."/>
        </authorList>
    </citation>
    <scope>NUCLEOTIDE SEQUENCE [LARGE SCALE GENOMIC DNA]</scope>
    <source>
        <strain evidence="3 4">VU population</strain>
        <tissue evidence="3">Whole body</tissue>
    </source>
</reference>
<evidence type="ECO:0000313" key="3">
    <source>
        <dbReference type="EMBL" id="OXA43390.1"/>
    </source>
</evidence>
<dbReference type="AlphaFoldDB" id="A0A226DE36"/>
<evidence type="ECO:0000256" key="2">
    <source>
        <dbReference type="SAM" id="Phobius"/>
    </source>
</evidence>
<keyword evidence="2" id="KW-0472">Membrane</keyword>
<protein>
    <submittedName>
        <fullName evidence="3">Brain protein I3</fullName>
    </submittedName>
</protein>
<comment type="caution">
    <text evidence="3">The sequence shown here is derived from an EMBL/GenBank/DDBJ whole genome shotgun (WGS) entry which is preliminary data.</text>
</comment>
<feature type="transmembrane region" description="Helical" evidence="2">
    <location>
        <begin position="116"/>
        <end position="136"/>
    </location>
</feature>
<feature type="compositionally biased region" description="Polar residues" evidence="1">
    <location>
        <begin position="1"/>
        <end position="10"/>
    </location>
</feature>
<dbReference type="Proteomes" id="UP000198287">
    <property type="component" value="Unassembled WGS sequence"/>
</dbReference>